<protein>
    <submittedName>
        <fullName evidence="1">Uncharacterized protein</fullName>
    </submittedName>
</protein>
<proteinExistence type="predicted"/>
<reference evidence="1" key="1">
    <citation type="submission" date="2014-09" db="EMBL/GenBank/DDBJ databases">
        <authorList>
            <person name="Magalhaes I.L.F."/>
            <person name="Oliveira U."/>
            <person name="Santos F.R."/>
            <person name="Vidigal T.H.D.A."/>
            <person name="Brescovit A.D."/>
            <person name="Santos A.J."/>
        </authorList>
    </citation>
    <scope>NUCLEOTIDE SEQUENCE</scope>
    <source>
        <tissue evidence="1">Shoot tissue taken approximately 20 cm above the soil surface</tissue>
    </source>
</reference>
<dbReference type="EMBL" id="GBRH01280146">
    <property type="protein sequence ID" value="JAD17749.1"/>
    <property type="molecule type" value="Transcribed_RNA"/>
</dbReference>
<accession>A0A0A8XUT0</accession>
<sequence>MLRYGARRSRSIGFQEFSGPAIWACLVNIINRLQWKCTTQ</sequence>
<reference evidence="1" key="2">
    <citation type="journal article" date="2015" name="Data Brief">
        <title>Shoot transcriptome of the giant reed, Arundo donax.</title>
        <authorList>
            <person name="Barrero R.A."/>
            <person name="Guerrero F.D."/>
            <person name="Moolhuijzen P."/>
            <person name="Goolsby J.A."/>
            <person name="Tidwell J."/>
            <person name="Bellgard S.E."/>
            <person name="Bellgard M.I."/>
        </authorList>
    </citation>
    <scope>NUCLEOTIDE SEQUENCE</scope>
    <source>
        <tissue evidence="1">Shoot tissue taken approximately 20 cm above the soil surface</tissue>
    </source>
</reference>
<evidence type="ECO:0000313" key="1">
    <source>
        <dbReference type="EMBL" id="JAD17749.1"/>
    </source>
</evidence>
<dbReference type="AlphaFoldDB" id="A0A0A8XUT0"/>
<organism evidence="1">
    <name type="scientific">Arundo donax</name>
    <name type="common">Giant reed</name>
    <name type="synonym">Donax arundinaceus</name>
    <dbReference type="NCBI Taxonomy" id="35708"/>
    <lineage>
        <taxon>Eukaryota</taxon>
        <taxon>Viridiplantae</taxon>
        <taxon>Streptophyta</taxon>
        <taxon>Embryophyta</taxon>
        <taxon>Tracheophyta</taxon>
        <taxon>Spermatophyta</taxon>
        <taxon>Magnoliopsida</taxon>
        <taxon>Liliopsida</taxon>
        <taxon>Poales</taxon>
        <taxon>Poaceae</taxon>
        <taxon>PACMAD clade</taxon>
        <taxon>Arundinoideae</taxon>
        <taxon>Arundineae</taxon>
        <taxon>Arundo</taxon>
    </lineage>
</organism>
<name>A0A0A8XUT0_ARUDO</name>